<dbReference type="CDD" id="cd10917">
    <property type="entry name" value="CE4_NodB_like_6s_7s"/>
    <property type="match status" value="1"/>
</dbReference>
<evidence type="ECO:0000256" key="1">
    <source>
        <dbReference type="ARBA" id="ARBA00022723"/>
    </source>
</evidence>
<protein>
    <submittedName>
        <fullName evidence="5">Polysaccharide deacetylase family protein</fullName>
        <ecNumber evidence="5">3.-.-.-</ecNumber>
    </submittedName>
</protein>
<dbReference type="PANTHER" id="PTHR10587">
    <property type="entry name" value="GLYCOSYL TRANSFERASE-RELATED"/>
    <property type="match status" value="1"/>
</dbReference>
<gene>
    <name evidence="5" type="ORF">PRVXT_000495</name>
</gene>
<dbReference type="AlphaFoldDB" id="A0AAU7VNB8"/>
<dbReference type="EC" id="3.-.-.-" evidence="5"/>
<dbReference type="InterPro" id="IPR050248">
    <property type="entry name" value="Polysacc_deacetylase_ArnD"/>
</dbReference>
<reference evidence="5" key="1">
    <citation type="journal article" date="2013" name="Extremophiles">
        <title>Proteinivorax tanatarense gen. nov., sp. nov., an anaerobic, haloalkaliphilic, proteolytic bacterium isolated from a decaying algal bloom, and proposal of Proteinivoraceae fam. nov.</title>
        <authorList>
            <person name="Kevbrin V."/>
            <person name="Boltyanskaya Y."/>
            <person name="Zhilina T."/>
            <person name="Kolganova T."/>
            <person name="Lavrentjeva E."/>
            <person name="Kuznetsov B."/>
        </authorList>
    </citation>
    <scope>NUCLEOTIDE SEQUENCE</scope>
    <source>
        <strain evidence="5">Z-910T</strain>
    </source>
</reference>
<dbReference type="GO" id="GO:0016020">
    <property type="term" value="C:membrane"/>
    <property type="evidence" value="ECO:0007669"/>
    <property type="project" value="TreeGrafter"/>
</dbReference>
<reference evidence="5" key="2">
    <citation type="submission" date="2024-06" db="EMBL/GenBank/DDBJ databases">
        <authorList>
            <person name="Petrova K.O."/>
            <person name="Toshchakov S.V."/>
            <person name="Boltjanskaja Y.V."/>
            <person name="Kevbrin V."/>
        </authorList>
    </citation>
    <scope>NUCLEOTIDE SEQUENCE</scope>
    <source>
        <strain evidence="5">Z-910T</strain>
    </source>
</reference>
<evidence type="ECO:0000259" key="4">
    <source>
        <dbReference type="PROSITE" id="PS51677"/>
    </source>
</evidence>
<dbReference type="RefSeq" id="WP_350344121.1">
    <property type="nucleotide sequence ID" value="NZ_CP158367.1"/>
</dbReference>
<dbReference type="InterPro" id="IPR002509">
    <property type="entry name" value="NODB_dom"/>
</dbReference>
<dbReference type="PROSITE" id="PS51677">
    <property type="entry name" value="NODB"/>
    <property type="match status" value="1"/>
</dbReference>
<dbReference type="Pfam" id="PF01522">
    <property type="entry name" value="Polysacc_deac_1"/>
    <property type="match status" value="1"/>
</dbReference>
<keyword evidence="2 5" id="KW-0378">Hydrolase</keyword>
<dbReference type="PANTHER" id="PTHR10587:SF133">
    <property type="entry name" value="CHITIN DEACETYLASE 1-RELATED"/>
    <property type="match status" value="1"/>
</dbReference>
<feature type="region of interest" description="Disordered" evidence="3">
    <location>
        <begin position="60"/>
        <end position="115"/>
    </location>
</feature>
<dbReference type="EMBL" id="CP158367">
    <property type="protein sequence ID" value="XBX75376.1"/>
    <property type="molecule type" value="Genomic_DNA"/>
</dbReference>
<keyword evidence="1" id="KW-0479">Metal-binding</keyword>
<dbReference type="SUPFAM" id="SSF88713">
    <property type="entry name" value="Glycoside hydrolase/deacetylase"/>
    <property type="match status" value="1"/>
</dbReference>
<dbReference type="GO" id="GO:0046872">
    <property type="term" value="F:metal ion binding"/>
    <property type="evidence" value="ECO:0007669"/>
    <property type="project" value="UniProtKB-KW"/>
</dbReference>
<dbReference type="GO" id="GO:0005975">
    <property type="term" value="P:carbohydrate metabolic process"/>
    <property type="evidence" value="ECO:0007669"/>
    <property type="project" value="InterPro"/>
</dbReference>
<evidence type="ECO:0000313" key="5">
    <source>
        <dbReference type="EMBL" id="XBX75376.1"/>
    </source>
</evidence>
<dbReference type="Gene3D" id="3.20.20.370">
    <property type="entry name" value="Glycoside hydrolase/deacetylase"/>
    <property type="match status" value="1"/>
</dbReference>
<feature type="domain" description="NodB homology" evidence="4">
    <location>
        <begin position="123"/>
        <end position="298"/>
    </location>
</feature>
<organism evidence="5">
    <name type="scientific">Proteinivorax tanatarense</name>
    <dbReference type="NCBI Taxonomy" id="1260629"/>
    <lineage>
        <taxon>Bacteria</taxon>
        <taxon>Bacillati</taxon>
        <taxon>Bacillota</taxon>
        <taxon>Clostridia</taxon>
        <taxon>Eubacteriales</taxon>
        <taxon>Proteinivoracaceae</taxon>
        <taxon>Proteinivorax</taxon>
    </lineage>
</organism>
<evidence type="ECO:0000256" key="3">
    <source>
        <dbReference type="SAM" id="MobiDB-lite"/>
    </source>
</evidence>
<dbReference type="InterPro" id="IPR011330">
    <property type="entry name" value="Glyco_hydro/deAcase_b/a-brl"/>
</dbReference>
<dbReference type="GO" id="GO:0016810">
    <property type="term" value="F:hydrolase activity, acting on carbon-nitrogen (but not peptide) bonds"/>
    <property type="evidence" value="ECO:0007669"/>
    <property type="project" value="InterPro"/>
</dbReference>
<feature type="compositionally biased region" description="Basic and acidic residues" evidence="3">
    <location>
        <begin position="71"/>
        <end position="108"/>
    </location>
</feature>
<evidence type="ECO:0000256" key="2">
    <source>
        <dbReference type="ARBA" id="ARBA00022801"/>
    </source>
</evidence>
<sequence length="307" mass="34858">MEQGGTKSIKVFVFAGLLLVAVLLAIEPSKNTDIFVAQRGDSSTMRFITEDMSFADSSVLDKSLQPQPQKANKEISSDRGNKGKQQDVTKKQKQTEANSEKQDDDSKINSKKIPVNHIDTTEKKVALTFDDGPNPQTLPQKLEILEKYDVSATFFVLGTNAKNNKHFLQKIQNNGHQVANHSYDHQRFSEFSYSETIDDMLKTERIIDNYSAGRYFRPPYGVYTDTTLRAAYDHGFEVVLWSVDPRDWEAQCSNRVKENVVNNTKPGGIILLHEGHQVTLEALPWIIEKLLSEGYQFVTIDELFKQH</sequence>
<accession>A0AAU7VNB8</accession>
<proteinExistence type="predicted"/>
<name>A0AAU7VNB8_9FIRM</name>